<comment type="caution">
    <text evidence="2">The sequence shown here is derived from an EMBL/GenBank/DDBJ whole genome shotgun (WGS) entry which is preliminary data.</text>
</comment>
<evidence type="ECO:0000256" key="1">
    <source>
        <dbReference type="SAM" id="Phobius"/>
    </source>
</evidence>
<dbReference type="EMBL" id="MDZA01000454">
    <property type="protein sequence ID" value="OGX81120.1"/>
    <property type="molecule type" value="Genomic_DNA"/>
</dbReference>
<evidence type="ECO:0000313" key="2">
    <source>
        <dbReference type="EMBL" id="OGX81120.1"/>
    </source>
</evidence>
<feature type="transmembrane region" description="Helical" evidence="1">
    <location>
        <begin position="50"/>
        <end position="70"/>
    </location>
</feature>
<accession>A0A1G1SR62</accession>
<keyword evidence="1" id="KW-0812">Transmembrane</keyword>
<dbReference type="Proteomes" id="UP000177506">
    <property type="component" value="Unassembled WGS sequence"/>
</dbReference>
<dbReference type="AlphaFoldDB" id="A0A1G1SR62"/>
<sequence>MLRRPLPLRLLDAVLYSSAWLAAAAAAQTAATLRLWPAAGALGGAPGGRVVALVFAATVLVYNLDAVLPLQAP</sequence>
<keyword evidence="1" id="KW-0472">Membrane</keyword>
<evidence type="ECO:0000313" key="3">
    <source>
        <dbReference type="Proteomes" id="UP000177506"/>
    </source>
</evidence>
<protein>
    <submittedName>
        <fullName evidence="2">Uncharacterized protein</fullName>
    </submittedName>
</protein>
<gene>
    <name evidence="2" type="ORF">BEN49_15935</name>
</gene>
<keyword evidence="3" id="KW-1185">Reference proteome</keyword>
<dbReference type="RefSeq" id="WP_070747546.1">
    <property type="nucleotide sequence ID" value="NZ_MDZA01000454.1"/>
</dbReference>
<proteinExistence type="predicted"/>
<keyword evidence="1" id="KW-1133">Transmembrane helix</keyword>
<organism evidence="2 3">
    <name type="scientific">Hymenobacter coccineus</name>
    <dbReference type="NCBI Taxonomy" id="1908235"/>
    <lineage>
        <taxon>Bacteria</taxon>
        <taxon>Pseudomonadati</taxon>
        <taxon>Bacteroidota</taxon>
        <taxon>Cytophagia</taxon>
        <taxon>Cytophagales</taxon>
        <taxon>Hymenobacteraceae</taxon>
        <taxon>Hymenobacter</taxon>
    </lineage>
</organism>
<name>A0A1G1SR62_9BACT</name>
<reference evidence="2 3" key="1">
    <citation type="submission" date="2016-08" db="EMBL/GenBank/DDBJ databases">
        <title>Hymenobacter coccineus sp. nov., Hymenobacter lapidarius sp. nov. and Hymenobacter glacialis sp. nov., isolated from Antarctic soil.</title>
        <authorList>
            <person name="Sedlacek I."/>
            <person name="Kralova S."/>
            <person name="Kyrova K."/>
            <person name="Maslanova I."/>
            <person name="Stankova E."/>
            <person name="Vrbovska V."/>
            <person name="Nemec M."/>
            <person name="Bartak M."/>
            <person name="Svec P."/>
            <person name="Busse H.-J."/>
            <person name="Pantucek R."/>
        </authorList>
    </citation>
    <scope>NUCLEOTIDE SEQUENCE [LARGE SCALE GENOMIC DNA]</scope>
    <source>
        <strain evidence="2 3">CCM 8649</strain>
    </source>
</reference>